<dbReference type="InterPro" id="IPR036416">
    <property type="entry name" value="Pept_tRNA_hydro_sf"/>
</dbReference>
<keyword evidence="7" id="KW-0963">Cytoplasm</keyword>
<accession>A0A7V6A3T9</accession>
<sequence length="193" mass="21010">MWLIIGLGNPGGQYARTRHNLGFRVVELLGARYNIPLTKVSLQSLWGQGLLDGVSVVLAQPTTYMNLSGEAAARLIRYFRLTPEQLIVVHDDLDVPFGRLKLVRGGGAGGHRGIKSIQEHLATADFYRVKLGIGRPPALMNPEEFVLAPFAPEEQELAAQLVERASQAVVVLATLGLAAAQNQFHRLSPEISP</sequence>
<evidence type="ECO:0000256" key="6">
    <source>
        <dbReference type="ARBA" id="ARBA00050038"/>
    </source>
</evidence>
<name>A0A7V6A3T9_9BACT</name>
<dbReference type="PANTHER" id="PTHR17224:SF1">
    <property type="entry name" value="PEPTIDYL-TRNA HYDROLASE"/>
    <property type="match status" value="1"/>
</dbReference>
<dbReference type="GO" id="GO:0004045">
    <property type="term" value="F:peptidyl-tRNA hydrolase activity"/>
    <property type="evidence" value="ECO:0007669"/>
    <property type="project" value="UniProtKB-UniRule"/>
</dbReference>
<dbReference type="GO" id="GO:0005737">
    <property type="term" value="C:cytoplasm"/>
    <property type="evidence" value="ECO:0007669"/>
    <property type="project" value="UniProtKB-SubCell"/>
</dbReference>
<evidence type="ECO:0000256" key="7">
    <source>
        <dbReference type="HAMAP-Rule" id="MF_00083"/>
    </source>
</evidence>
<feature type="active site" description="Proton acceptor" evidence="7">
    <location>
        <position position="19"/>
    </location>
</feature>
<dbReference type="FunFam" id="3.40.50.1470:FF:000001">
    <property type="entry name" value="Peptidyl-tRNA hydrolase"/>
    <property type="match status" value="1"/>
</dbReference>
<evidence type="ECO:0000256" key="3">
    <source>
        <dbReference type="ARBA" id="ARBA00022801"/>
    </source>
</evidence>
<comment type="function">
    <text evidence="7">Hydrolyzes ribosome-free peptidyl-tRNAs (with 1 or more amino acids incorporated), which drop off the ribosome during protein synthesis, or as a result of ribosome stalling.</text>
</comment>
<dbReference type="GO" id="GO:0000049">
    <property type="term" value="F:tRNA binding"/>
    <property type="evidence" value="ECO:0007669"/>
    <property type="project" value="UniProtKB-UniRule"/>
</dbReference>
<feature type="binding site" evidence="7">
    <location>
        <position position="64"/>
    </location>
    <ligand>
        <name>tRNA</name>
        <dbReference type="ChEBI" id="CHEBI:17843"/>
    </ligand>
</feature>
<organism evidence="10">
    <name type="scientific">Desulfobacca acetoxidans</name>
    <dbReference type="NCBI Taxonomy" id="60893"/>
    <lineage>
        <taxon>Bacteria</taxon>
        <taxon>Pseudomonadati</taxon>
        <taxon>Thermodesulfobacteriota</taxon>
        <taxon>Desulfobaccia</taxon>
        <taxon>Desulfobaccales</taxon>
        <taxon>Desulfobaccaceae</taxon>
        <taxon>Desulfobacca</taxon>
    </lineage>
</organism>
<evidence type="ECO:0000256" key="4">
    <source>
        <dbReference type="ARBA" id="ARBA00022884"/>
    </source>
</evidence>
<gene>
    <name evidence="7" type="primary">pth</name>
    <name evidence="10" type="ORF">ENV52_08700</name>
</gene>
<dbReference type="PANTHER" id="PTHR17224">
    <property type="entry name" value="PEPTIDYL-TRNA HYDROLASE"/>
    <property type="match status" value="1"/>
</dbReference>
<evidence type="ECO:0000256" key="5">
    <source>
        <dbReference type="ARBA" id="ARBA00038063"/>
    </source>
</evidence>
<reference evidence="10" key="1">
    <citation type="journal article" date="2020" name="mSystems">
        <title>Genome- and Community-Level Interaction Insights into Carbon Utilization and Element Cycling Functions of Hydrothermarchaeota in Hydrothermal Sediment.</title>
        <authorList>
            <person name="Zhou Z."/>
            <person name="Liu Y."/>
            <person name="Xu W."/>
            <person name="Pan J."/>
            <person name="Luo Z.H."/>
            <person name="Li M."/>
        </authorList>
    </citation>
    <scope>NUCLEOTIDE SEQUENCE [LARGE SCALE GENOMIC DNA]</scope>
    <source>
        <strain evidence="10">SpSt-767</strain>
    </source>
</reference>
<comment type="subcellular location">
    <subcellularLocation>
        <location evidence="7">Cytoplasm</location>
    </subcellularLocation>
</comment>
<dbReference type="InterPro" id="IPR001328">
    <property type="entry name" value="Pept_tRNA_hydro"/>
</dbReference>
<evidence type="ECO:0000256" key="8">
    <source>
        <dbReference type="RuleBase" id="RU000673"/>
    </source>
</evidence>
<comment type="caution">
    <text evidence="10">The sequence shown here is derived from an EMBL/GenBank/DDBJ whole genome shotgun (WGS) entry which is preliminary data.</text>
</comment>
<dbReference type="NCBIfam" id="TIGR00447">
    <property type="entry name" value="pth"/>
    <property type="match status" value="1"/>
</dbReference>
<comment type="caution">
    <text evidence="7">Lacks conserved residue(s) required for the propagation of feature annotation.</text>
</comment>
<comment type="subunit">
    <text evidence="7">Monomer.</text>
</comment>
<keyword evidence="4 7" id="KW-0694">RNA-binding</keyword>
<comment type="function">
    <text evidence="7">Catalyzes the release of premature peptidyl moieties from peptidyl-tRNA molecules trapped in stalled 50S ribosomal subunits, and thus maintains levels of free tRNAs and 50S ribosomes.</text>
</comment>
<evidence type="ECO:0000256" key="2">
    <source>
        <dbReference type="ARBA" id="ARBA00022555"/>
    </source>
</evidence>
<feature type="site" description="Discriminates between blocked and unblocked aminoacyl-tRNA" evidence="7">
    <location>
        <position position="9"/>
    </location>
</feature>
<proteinExistence type="inferred from homology"/>
<dbReference type="SUPFAM" id="SSF53178">
    <property type="entry name" value="Peptidyl-tRNA hydrolase-like"/>
    <property type="match status" value="1"/>
</dbReference>
<keyword evidence="3 7" id="KW-0378">Hydrolase</keyword>
<evidence type="ECO:0000313" key="10">
    <source>
        <dbReference type="EMBL" id="HHS29764.1"/>
    </source>
</evidence>
<dbReference type="Pfam" id="PF01195">
    <property type="entry name" value="Pept_tRNA_hydro"/>
    <property type="match status" value="1"/>
</dbReference>
<dbReference type="GO" id="GO:0006515">
    <property type="term" value="P:protein quality control for misfolded or incompletely synthesized proteins"/>
    <property type="evidence" value="ECO:0007669"/>
    <property type="project" value="UniProtKB-UniRule"/>
</dbReference>
<dbReference type="CDD" id="cd00462">
    <property type="entry name" value="PTH"/>
    <property type="match status" value="1"/>
</dbReference>
<comment type="similarity">
    <text evidence="5 7 9">Belongs to the PTH family.</text>
</comment>
<feature type="site" description="Stabilizes the basic form of H active site to accept a proton" evidence="7">
    <location>
        <position position="91"/>
    </location>
</feature>
<evidence type="ECO:0000256" key="1">
    <source>
        <dbReference type="ARBA" id="ARBA00013260"/>
    </source>
</evidence>
<dbReference type="AlphaFoldDB" id="A0A7V6A3T9"/>
<dbReference type="InterPro" id="IPR018171">
    <property type="entry name" value="Pept_tRNA_hydro_CS"/>
</dbReference>
<protein>
    <recommendedName>
        <fullName evidence="6 7">Peptidyl-tRNA hydrolase</fullName>
        <shortName evidence="7">Pth</shortName>
        <ecNumber evidence="1 7">3.1.1.29</ecNumber>
    </recommendedName>
</protein>
<dbReference type="HAMAP" id="MF_00083">
    <property type="entry name" value="Pept_tRNA_hydro_bact"/>
    <property type="match status" value="1"/>
</dbReference>
<keyword evidence="2 7" id="KW-0820">tRNA-binding</keyword>
<dbReference type="GO" id="GO:0072344">
    <property type="term" value="P:rescue of stalled ribosome"/>
    <property type="evidence" value="ECO:0007669"/>
    <property type="project" value="UniProtKB-UniRule"/>
</dbReference>
<dbReference type="Gene3D" id="3.40.50.1470">
    <property type="entry name" value="Peptidyl-tRNA hydrolase"/>
    <property type="match status" value="1"/>
</dbReference>
<feature type="binding site" evidence="7">
    <location>
        <position position="66"/>
    </location>
    <ligand>
        <name>tRNA</name>
        <dbReference type="ChEBI" id="CHEBI:17843"/>
    </ligand>
</feature>
<dbReference type="EMBL" id="DTGR01000137">
    <property type="protein sequence ID" value="HHS29764.1"/>
    <property type="molecule type" value="Genomic_DNA"/>
</dbReference>
<dbReference type="EC" id="3.1.1.29" evidence="1 7"/>
<dbReference type="PROSITE" id="PS01195">
    <property type="entry name" value="PEPT_TRNA_HYDROL_1"/>
    <property type="match status" value="1"/>
</dbReference>
<feature type="binding site" evidence="7">
    <location>
        <position position="14"/>
    </location>
    <ligand>
        <name>tRNA</name>
        <dbReference type="ChEBI" id="CHEBI:17843"/>
    </ligand>
</feature>
<comment type="catalytic activity">
    <reaction evidence="7 8">
        <text>an N-acyl-L-alpha-aminoacyl-tRNA + H2O = an N-acyl-L-amino acid + a tRNA + H(+)</text>
        <dbReference type="Rhea" id="RHEA:54448"/>
        <dbReference type="Rhea" id="RHEA-COMP:10123"/>
        <dbReference type="Rhea" id="RHEA-COMP:13883"/>
        <dbReference type="ChEBI" id="CHEBI:15377"/>
        <dbReference type="ChEBI" id="CHEBI:15378"/>
        <dbReference type="ChEBI" id="CHEBI:59874"/>
        <dbReference type="ChEBI" id="CHEBI:78442"/>
        <dbReference type="ChEBI" id="CHEBI:138191"/>
        <dbReference type="EC" id="3.1.1.29"/>
    </reaction>
</comment>
<evidence type="ECO:0000256" key="9">
    <source>
        <dbReference type="RuleBase" id="RU004320"/>
    </source>
</evidence>